<evidence type="ECO:0000313" key="3">
    <source>
        <dbReference type="Proteomes" id="UP000032309"/>
    </source>
</evidence>
<name>A0ABQ0K2T3_9BACT</name>
<accession>A0ABQ0K2T3</accession>
<feature type="transmembrane region" description="Helical" evidence="1">
    <location>
        <begin position="54"/>
        <end position="74"/>
    </location>
</feature>
<dbReference type="Proteomes" id="UP000032309">
    <property type="component" value="Unassembled WGS sequence"/>
</dbReference>
<dbReference type="SUPFAM" id="SSF55486">
    <property type="entry name" value="Metalloproteases ('zincins'), catalytic domain"/>
    <property type="match status" value="1"/>
</dbReference>
<dbReference type="CDD" id="cd12952">
    <property type="entry name" value="MMP_ACEL2062"/>
    <property type="match status" value="1"/>
</dbReference>
<evidence type="ECO:0000313" key="2">
    <source>
        <dbReference type="EMBL" id="GAN35271.1"/>
    </source>
</evidence>
<reference evidence="3" key="1">
    <citation type="journal article" date="2015" name="Genome Announc.">
        <title>Draft Genome Sequence of an Anaerobic Ammonium-Oxidizing Bacterium, "Candidatus Brocadia sinica".</title>
        <authorList>
            <person name="Oshiki M."/>
            <person name="Shinyako-Hata K."/>
            <person name="Satoh H."/>
            <person name="Okabe S."/>
        </authorList>
    </citation>
    <scope>NUCLEOTIDE SEQUENCE [LARGE SCALE GENOMIC DNA]</scope>
    <source>
        <strain evidence="3">JPN1</strain>
    </source>
</reference>
<keyword evidence="3" id="KW-1185">Reference proteome</keyword>
<gene>
    <name evidence="2" type="ORF">BROSI_A3820</name>
</gene>
<dbReference type="Pfam" id="PF06262">
    <property type="entry name" value="Zincin_1"/>
    <property type="match status" value="1"/>
</dbReference>
<keyword evidence="1" id="KW-0472">Membrane</keyword>
<keyword evidence="1" id="KW-0812">Transmembrane</keyword>
<proteinExistence type="predicted"/>
<evidence type="ECO:0000256" key="1">
    <source>
        <dbReference type="SAM" id="Phobius"/>
    </source>
</evidence>
<evidence type="ECO:0008006" key="4">
    <source>
        <dbReference type="Google" id="ProtNLM"/>
    </source>
</evidence>
<keyword evidence="1" id="KW-1133">Transmembrane helix</keyword>
<feature type="transmembrane region" description="Helical" evidence="1">
    <location>
        <begin position="80"/>
        <end position="99"/>
    </location>
</feature>
<protein>
    <recommendedName>
        <fullName evidence="4">Metallopeptidase family protein</fullName>
    </recommendedName>
</protein>
<dbReference type="InterPro" id="IPR038555">
    <property type="entry name" value="Zincin_1_sf"/>
</dbReference>
<sequence>MEKKLELLKCLHCGKTYQFDEYHQDKGMKCFGCGMELVPLIADKIISRDTKESCVLLGFFTIVALLGAIGGVMLAHGWNFWVTFAMVGGIVFFISKIFMSRYKISEIGEYLSGEIAPEYQGAQHAIVFDRFVVDAIDELPQKLKDRLSNVSIVVEDKPDRYILEKLRLMSNTILLGLFQGVPLSKKSVWQSGTMPERITLFQKNIEKICRSDEEIKQRIKEVLRHEVAHFVGFTEEEVRKLGY</sequence>
<dbReference type="InterPro" id="IPR010428">
    <property type="entry name" value="Zincin_1"/>
</dbReference>
<dbReference type="EMBL" id="BAFN01000001">
    <property type="protein sequence ID" value="GAN35271.1"/>
    <property type="molecule type" value="Genomic_DNA"/>
</dbReference>
<comment type="caution">
    <text evidence="2">The sequence shown here is derived from an EMBL/GenBank/DDBJ whole genome shotgun (WGS) entry which is preliminary data.</text>
</comment>
<dbReference type="RefSeq" id="WP_052565394.1">
    <property type="nucleotide sequence ID" value="NZ_BAFN01000001.1"/>
</dbReference>
<organism evidence="2 3">
    <name type="scientific">Candidatus Brocadia sinica JPN1</name>
    <dbReference type="NCBI Taxonomy" id="1197129"/>
    <lineage>
        <taxon>Bacteria</taxon>
        <taxon>Pseudomonadati</taxon>
        <taxon>Planctomycetota</taxon>
        <taxon>Candidatus Brocadiia</taxon>
        <taxon>Candidatus Brocadiales</taxon>
        <taxon>Candidatus Brocadiaceae</taxon>
        <taxon>Candidatus Brocadia</taxon>
    </lineage>
</organism>
<dbReference type="Gene3D" id="3.30.2010.20">
    <property type="match status" value="1"/>
</dbReference>